<evidence type="ECO:0000256" key="9">
    <source>
        <dbReference type="SAM" id="MobiDB-lite"/>
    </source>
</evidence>
<feature type="transmembrane region" description="Helical" evidence="10">
    <location>
        <begin position="429"/>
        <end position="448"/>
    </location>
</feature>
<dbReference type="InterPro" id="IPR000276">
    <property type="entry name" value="GPCR_Rhodpsn"/>
</dbReference>
<dbReference type="Proteomes" id="UP001374579">
    <property type="component" value="Unassembled WGS sequence"/>
</dbReference>
<sequence>MHSEAVAEELSSGHKTAFAVVCGIISLCSIVGNVFYLYSYIRDSQLKGCFHLLVANIAVSDILFSVVMVSLNIVVLYNTDVIACAAYRTLIFLLRQEVKILLVLISVDRVHLIKGVMKYRQSCKKRTAAITVTLSWLASTAFAALYASFMFVFHGDYVSSDNNLVNTHHCHAFYTVHLDYTHLVQLVLDVLILVMYGYVLMLCRKTQHAISSMHMLLDRHSPDESQLQPREDAAYNLHPSAETMVVDTLKEEYIPHDLEVIPEVSMERSGCISSIGKGPESMTPQGNDNDPTNTRVSSQDGNAHQDRRGQHGSVLFAPSSAPVTKKKTGGVKTLGASPGGQKDLPNPPSVTGTPTRTGDDAWPYHPVNKSLLHALLAKPTASGLWRSDAMAAQQLGVFLCLHVLLSAPSNFANFIASVAKVDMTGFVHWLDWLTLLRGAVFPIVYCFYSCRLRGHLDPRLCPCFKTKVTPSRISRLHD</sequence>
<keyword evidence="8" id="KW-0807">Transducer</keyword>
<evidence type="ECO:0000256" key="10">
    <source>
        <dbReference type="SAM" id="Phobius"/>
    </source>
</evidence>
<dbReference type="Gene3D" id="1.20.1070.10">
    <property type="entry name" value="Rhodopsin 7-helix transmembrane proteins"/>
    <property type="match status" value="1"/>
</dbReference>
<dbReference type="InterPro" id="IPR017452">
    <property type="entry name" value="GPCR_Rhodpsn_7TM"/>
</dbReference>
<gene>
    <name evidence="12" type="ORF">V1264_004141</name>
</gene>
<accession>A0AAN9B3G2</accession>
<dbReference type="GO" id="GO:0004930">
    <property type="term" value="F:G protein-coupled receptor activity"/>
    <property type="evidence" value="ECO:0007669"/>
    <property type="project" value="UniProtKB-KW"/>
</dbReference>
<protein>
    <recommendedName>
        <fullName evidence="11">G-protein coupled receptors family 1 profile domain-containing protein</fullName>
    </recommendedName>
</protein>
<feature type="domain" description="G-protein coupled receptors family 1 profile" evidence="11">
    <location>
        <begin position="32"/>
        <end position="202"/>
    </location>
</feature>
<evidence type="ECO:0000256" key="3">
    <source>
        <dbReference type="ARBA" id="ARBA00022692"/>
    </source>
</evidence>
<dbReference type="GO" id="GO:0005886">
    <property type="term" value="C:plasma membrane"/>
    <property type="evidence" value="ECO:0007669"/>
    <property type="project" value="UniProtKB-SubCell"/>
</dbReference>
<feature type="transmembrane region" description="Helical" evidence="10">
    <location>
        <begin position="183"/>
        <end position="203"/>
    </location>
</feature>
<feature type="compositionally biased region" description="Polar residues" evidence="9">
    <location>
        <begin position="282"/>
        <end position="302"/>
    </location>
</feature>
<evidence type="ECO:0000313" key="12">
    <source>
        <dbReference type="EMBL" id="KAK7097119.1"/>
    </source>
</evidence>
<feature type="transmembrane region" description="Helical" evidence="10">
    <location>
        <begin position="395"/>
        <end position="417"/>
    </location>
</feature>
<evidence type="ECO:0000256" key="7">
    <source>
        <dbReference type="ARBA" id="ARBA00023170"/>
    </source>
</evidence>
<feature type="transmembrane region" description="Helical" evidence="10">
    <location>
        <begin position="128"/>
        <end position="153"/>
    </location>
</feature>
<keyword evidence="4 10" id="KW-1133">Transmembrane helix</keyword>
<keyword evidence="7" id="KW-0675">Receptor</keyword>
<feature type="region of interest" description="Disordered" evidence="9">
    <location>
        <begin position="269"/>
        <end position="361"/>
    </location>
</feature>
<dbReference type="PANTHER" id="PTHR24249">
    <property type="entry name" value="HISTAMINE RECEPTOR-RELATED G-PROTEIN COUPLED RECEPTOR"/>
    <property type="match status" value="1"/>
</dbReference>
<dbReference type="PANTHER" id="PTHR24249:SF372">
    <property type="entry name" value="G-PROTEIN COUPLED RECEPTORS FAMILY 1 PROFILE DOMAIN-CONTAINING PROTEIN"/>
    <property type="match status" value="1"/>
</dbReference>
<keyword evidence="5" id="KW-0297">G-protein coupled receptor</keyword>
<keyword evidence="3 10" id="KW-0812">Transmembrane</keyword>
<keyword evidence="2" id="KW-1003">Cell membrane</keyword>
<evidence type="ECO:0000256" key="1">
    <source>
        <dbReference type="ARBA" id="ARBA00004651"/>
    </source>
</evidence>
<dbReference type="AlphaFoldDB" id="A0AAN9B3G2"/>
<organism evidence="12 13">
    <name type="scientific">Littorina saxatilis</name>
    <dbReference type="NCBI Taxonomy" id="31220"/>
    <lineage>
        <taxon>Eukaryota</taxon>
        <taxon>Metazoa</taxon>
        <taxon>Spiralia</taxon>
        <taxon>Lophotrochozoa</taxon>
        <taxon>Mollusca</taxon>
        <taxon>Gastropoda</taxon>
        <taxon>Caenogastropoda</taxon>
        <taxon>Littorinimorpha</taxon>
        <taxon>Littorinoidea</taxon>
        <taxon>Littorinidae</taxon>
        <taxon>Littorina</taxon>
    </lineage>
</organism>
<dbReference type="SUPFAM" id="SSF81321">
    <property type="entry name" value="Family A G protein-coupled receptor-like"/>
    <property type="match status" value="1"/>
</dbReference>
<evidence type="ECO:0000256" key="6">
    <source>
        <dbReference type="ARBA" id="ARBA00023136"/>
    </source>
</evidence>
<dbReference type="EMBL" id="JBAMIC010000013">
    <property type="protein sequence ID" value="KAK7097119.1"/>
    <property type="molecule type" value="Genomic_DNA"/>
</dbReference>
<comment type="caution">
    <text evidence="12">The sequence shown here is derived from an EMBL/GenBank/DDBJ whole genome shotgun (WGS) entry which is preliminary data.</text>
</comment>
<comment type="subcellular location">
    <subcellularLocation>
        <location evidence="1">Cell membrane</location>
        <topology evidence="1">Multi-pass membrane protein</topology>
    </subcellularLocation>
</comment>
<evidence type="ECO:0000256" key="5">
    <source>
        <dbReference type="ARBA" id="ARBA00023040"/>
    </source>
</evidence>
<evidence type="ECO:0000259" key="11">
    <source>
        <dbReference type="PROSITE" id="PS50262"/>
    </source>
</evidence>
<feature type="transmembrane region" description="Helical" evidence="10">
    <location>
        <begin position="50"/>
        <end position="73"/>
    </location>
</feature>
<evidence type="ECO:0000256" key="4">
    <source>
        <dbReference type="ARBA" id="ARBA00022989"/>
    </source>
</evidence>
<evidence type="ECO:0000256" key="2">
    <source>
        <dbReference type="ARBA" id="ARBA00022475"/>
    </source>
</evidence>
<name>A0AAN9B3G2_9CAEN</name>
<reference evidence="12 13" key="1">
    <citation type="submission" date="2024-02" db="EMBL/GenBank/DDBJ databases">
        <title>Chromosome-scale genome assembly of the rough periwinkle Littorina saxatilis.</title>
        <authorList>
            <person name="De Jode A."/>
            <person name="Faria R."/>
            <person name="Formenti G."/>
            <person name="Sims Y."/>
            <person name="Smith T.P."/>
            <person name="Tracey A."/>
            <person name="Wood J.M.D."/>
            <person name="Zagrodzka Z.B."/>
            <person name="Johannesson K."/>
            <person name="Butlin R.K."/>
            <person name="Leder E.H."/>
        </authorList>
    </citation>
    <scope>NUCLEOTIDE SEQUENCE [LARGE SCALE GENOMIC DNA]</scope>
    <source>
        <strain evidence="12">Snail1</strain>
        <tissue evidence="12">Muscle</tissue>
    </source>
</reference>
<dbReference type="InterPro" id="IPR050569">
    <property type="entry name" value="TAAR"/>
</dbReference>
<feature type="transmembrane region" description="Helical" evidence="10">
    <location>
        <begin position="17"/>
        <end position="38"/>
    </location>
</feature>
<evidence type="ECO:0000256" key="8">
    <source>
        <dbReference type="ARBA" id="ARBA00023224"/>
    </source>
</evidence>
<keyword evidence="6 10" id="KW-0472">Membrane</keyword>
<dbReference type="PROSITE" id="PS50262">
    <property type="entry name" value="G_PROTEIN_RECEP_F1_2"/>
    <property type="match status" value="1"/>
</dbReference>
<dbReference type="Pfam" id="PF00001">
    <property type="entry name" value="7tm_1"/>
    <property type="match status" value="1"/>
</dbReference>
<dbReference type="CDD" id="cd00637">
    <property type="entry name" value="7tm_classA_rhodopsin-like"/>
    <property type="match status" value="1"/>
</dbReference>
<feature type="transmembrane region" description="Helical" evidence="10">
    <location>
        <begin position="85"/>
        <end position="107"/>
    </location>
</feature>
<evidence type="ECO:0000313" key="13">
    <source>
        <dbReference type="Proteomes" id="UP001374579"/>
    </source>
</evidence>
<keyword evidence="13" id="KW-1185">Reference proteome</keyword>
<dbReference type="PRINTS" id="PR00237">
    <property type="entry name" value="GPCRRHODOPSN"/>
</dbReference>
<proteinExistence type="predicted"/>